<gene>
    <name evidence="1" type="ORF">DXB93_15305</name>
</gene>
<name>A0A3E3EBL9_9FIRM</name>
<reference evidence="1 2" key="1">
    <citation type="submission" date="2018-08" db="EMBL/GenBank/DDBJ databases">
        <title>A genome reference for cultivated species of the human gut microbiota.</title>
        <authorList>
            <person name="Zou Y."/>
            <person name="Xue W."/>
            <person name="Luo G."/>
        </authorList>
    </citation>
    <scope>NUCLEOTIDE SEQUENCE [LARGE SCALE GENOMIC DNA]</scope>
    <source>
        <strain evidence="1 2">OM06-4</strain>
    </source>
</reference>
<protein>
    <recommendedName>
        <fullName evidence="3">Phage tail protein</fullName>
    </recommendedName>
</protein>
<comment type="caution">
    <text evidence="1">The sequence shown here is derived from an EMBL/GenBank/DDBJ whole genome shotgun (WGS) entry which is preliminary data.</text>
</comment>
<organism evidence="1 2">
    <name type="scientific">Thomasclavelia ramosa</name>
    <dbReference type="NCBI Taxonomy" id="1547"/>
    <lineage>
        <taxon>Bacteria</taxon>
        <taxon>Bacillati</taxon>
        <taxon>Bacillota</taxon>
        <taxon>Erysipelotrichia</taxon>
        <taxon>Erysipelotrichales</taxon>
        <taxon>Coprobacillaceae</taxon>
        <taxon>Thomasclavelia</taxon>
    </lineage>
</organism>
<proteinExistence type="predicted"/>
<dbReference type="AlphaFoldDB" id="A0A3E3EBL9"/>
<dbReference type="RefSeq" id="WP_117582390.1">
    <property type="nucleotide sequence ID" value="NZ_QUSL01000031.1"/>
</dbReference>
<accession>A0A3E3EBL9</accession>
<dbReference type="Proteomes" id="UP000261032">
    <property type="component" value="Unassembled WGS sequence"/>
</dbReference>
<evidence type="ECO:0008006" key="3">
    <source>
        <dbReference type="Google" id="ProtNLM"/>
    </source>
</evidence>
<dbReference type="EMBL" id="QUSL01000031">
    <property type="protein sequence ID" value="RGD80341.1"/>
    <property type="molecule type" value="Genomic_DNA"/>
</dbReference>
<dbReference type="Gene3D" id="2.40.30.200">
    <property type="match status" value="1"/>
</dbReference>
<evidence type="ECO:0000313" key="2">
    <source>
        <dbReference type="Proteomes" id="UP000261032"/>
    </source>
</evidence>
<sequence length="213" mass="24685">MKEILFGEYYSYRDFSLVLSNKTIESPQIKTSTVEIDGMDGVFDLTDYFGEVKYKNRKLKFEFSTLNVSMDEFLNHFSKIQNAIHGKMMKIVLDDDPTFYYMGRVNVNQWKSDRNIGKVVIECDCEPYKYKKYVTVITEQITTRKDFVLLNLRKSVVPLFKSNGQLTITFGSQIYSIDSGKYTLDDVVLKEGKNLLTVEGNATLTIEYQERGL</sequence>
<evidence type="ECO:0000313" key="1">
    <source>
        <dbReference type="EMBL" id="RGD80341.1"/>
    </source>
</evidence>